<feature type="transmembrane region" description="Helical" evidence="1">
    <location>
        <begin position="80"/>
        <end position="98"/>
    </location>
</feature>
<name>A0A9D2G3Y4_9FIRM</name>
<reference evidence="2" key="2">
    <citation type="submission" date="2021-04" db="EMBL/GenBank/DDBJ databases">
        <authorList>
            <person name="Gilroy R."/>
        </authorList>
    </citation>
    <scope>NUCLEOTIDE SEQUENCE</scope>
    <source>
        <strain evidence="2">ChiW7-2402</strain>
    </source>
</reference>
<feature type="transmembrane region" description="Helical" evidence="1">
    <location>
        <begin position="461"/>
        <end position="487"/>
    </location>
</feature>
<comment type="caution">
    <text evidence="2">The sequence shown here is derived from an EMBL/GenBank/DDBJ whole genome shotgun (WGS) entry which is preliminary data.</text>
</comment>
<feature type="transmembrane region" description="Helical" evidence="1">
    <location>
        <begin position="297"/>
        <end position="319"/>
    </location>
</feature>
<dbReference type="Proteomes" id="UP000824102">
    <property type="component" value="Unassembled WGS sequence"/>
</dbReference>
<feature type="transmembrane region" description="Helical" evidence="1">
    <location>
        <begin position="339"/>
        <end position="360"/>
    </location>
</feature>
<sequence>MTQALKDKIIESLTSILPIALIIIVLSMTFTPLGSGTFVLFMVGVVLLILGLGCFTLGADMSMLVIGEKIGSAMTHSRKIWLIALLSFVIGIIVTIAEPDLQILAEQVPAVAEKVPQLGNYLLIITVAVGVGIFLTVAMLRIVLRIRLSVLLIIFYVAAFILSIFVSDEFWAVSFDSGGVTTGPMTVPFIMSLGVGVASIRSDKNGQDDSFGLVALSSVGPIVAVLTLGIVFDIKGVEYEVTSPAVVENTQDVLFQYLHGFGDYALEVLIALSPILAFFLLFQLVSRSFHKKQIIRIFMGFLYTFMGLVLFLTGANVGFMPVGSEIGKTLAALWDGWMLIPVGMIIGYFVVSAEPAVHVLNKQVERVSAGAISSSAMKKGLCIGVCCAIGLAMLRILLDVNIMYFLIPGYVIALGLTFFTPPMFTGIAFDSGGVASGAMVSSFVLPMAIGACSTLQGTGSVMTLAFGCVSFVALAPLISIQILGIVYRRKTHKIKRNFLAVEDRIVEYEVL</sequence>
<feature type="transmembrane region" description="Helical" evidence="1">
    <location>
        <begin position="427"/>
        <end position="449"/>
    </location>
</feature>
<dbReference type="InterPro" id="IPR011435">
    <property type="entry name" value="UmpAB"/>
</dbReference>
<protein>
    <submittedName>
        <fullName evidence="2">DUF1538 domain-containing protein</fullName>
    </submittedName>
</protein>
<evidence type="ECO:0000313" key="3">
    <source>
        <dbReference type="Proteomes" id="UP000824102"/>
    </source>
</evidence>
<feature type="transmembrane region" description="Helical" evidence="1">
    <location>
        <begin position="402"/>
        <end position="420"/>
    </location>
</feature>
<feature type="transmembrane region" description="Helical" evidence="1">
    <location>
        <begin position="37"/>
        <end position="59"/>
    </location>
</feature>
<feature type="transmembrane region" description="Helical" evidence="1">
    <location>
        <begin position="380"/>
        <end position="396"/>
    </location>
</feature>
<keyword evidence="1" id="KW-1133">Transmembrane helix</keyword>
<dbReference type="AlphaFoldDB" id="A0A9D2G3Y4"/>
<dbReference type="Pfam" id="PF07556">
    <property type="entry name" value="DUF1538"/>
    <property type="match status" value="2"/>
</dbReference>
<keyword evidence="1" id="KW-0812">Transmembrane</keyword>
<proteinExistence type="predicted"/>
<keyword evidence="1" id="KW-0472">Membrane</keyword>
<evidence type="ECO:0000256" key="1">
    <source>
        <dbReference type="SAM" id="Phobius"/>
    </source>
</evidence>
<feature type="transmembrane region" description="Helical" evidence="1">
    <location>
        <begin position="211"/>
        <end position="232"/>
    </location>
</feature>
<feature type="transmembrane region" description="Helical" evidence="1">
    <location>
        <begin position="12"/>
        <end position="31"/>
    </location>
</feature>
<accession>A0A9D2G3Y4</accession>
<feature type="transmembrane region" description="Helical" evidence="1">
    <location>
        <begin position="178"/>
        <end position="199"/>
    </location>
</feature>
<feature type="transmembrane region" description="Helical" evidence="1">
    <location>
        <begin position="264"/>
        <end position="285"/>
    </location>
</feature>
<feature type="transmembrane region" description="Helical" evidence="1">
    <location>
        <begin position="146"/>
        <end position="166"/>
    </location>
</feature>
<organism evidence="2 3">
    <name type="scientific">Candidatus Gallimonas intestinavium</name>
    <dbReference type="NCBI Taxonomy" id="2838603"/>
    <lineage>
        <taxon>Bacteria</taxon>
        <taxon>Bacillati</taxon>
        <taxon>Bacillota</taxon>
        <taxon>Clostridia</taxon>
        <taxon>Candidatus Gallimonas</taxon>
    </lineage>
</organism>
<gene>
    <name evidence="2" type="ORF">H9964_03610</name>
</gene>
<feature type="transmembrane region" description="Helical" evidence="1">
    <location>
        <begin position="118"/>
        <end position="139"/>
    </location>
</feature>
<dbReference type="EMBL" id="DXBB01000056">
    <property type="protein sequence ID" value="HIZ72649.1"/>
    <property type="molecule type" value="Genomic_DNA"/>
</dbReference>
<reference evidence="2" key="1">
    <citation type="journal article" date="2021" name="PeerJ">
        <title>Extensive microbial diversity within the chicken gut microbiome revealed by metagenomics and culture.</title>
        <authorList>
            <person name="Gilroy R."/>
            <person name="Ravi A."/>
            <person name="Getino M."/>
            <person name="Pursley I."/>
            <person name="Horton D.L."/>
            <person name="Alikhan N.F."/>
            <person name="Baker D."/>
            <person name="Gharbi K."/>
            <person name="Hall N."/>
            <person name="Watson M."/>
            <person name="Adriaenssens E.M."/>
            <person name="Foster-Nyarko E."/>
            <person name="Jarju S."/>
            <person name="Secka A."/>
            <person name="Antonio M."/>
            <person name="Oren A."/>
            <person name="Chaudhuri R.R."/>
            <person name="La Ragione R."/>
            <person name="Hildebrand F."/>
            <person name="Pallen M.J."/>
        </authorList>
    </citation>
    <scope>NUCLEOTIDE SEQUENCE</scope>
    <source>
        <strain evidence="2">ChiW7-2402</strain>
    </source>
</reference>
<evidence type="ECO:0000313" key="2">
    <source>
        <dbReference type="EMBL" id="HIZ72649.1"/>
    </source>
</evidence>